<accession>A0A1J5PRV5</accession>
<dbReference type="AlphaFoldDB" id="A0A1J5PRV5"/>
<proteinExistence type="predicted"/>
<dbReference type="InterPro" id="IPR008869">
    <property type="entry name" value="MlaC/ttg2D"/>
</dbReference>
<dbReference type="PIRSF" id="PIRSF004649">
    <property type="entry name" value="MlaC"/>
    <property type="match status" value="1"/>
</dbReference>
<dbReference type="Pfam" id="PF05494">
    <property type="entry name" value="MlaC"/>
    <property type="match status" value="1"/>
</dbReference>
<reference evidence="1" key="1">
    <citation type="submission" date="2016-10" db="EMBL/GenBank/DDBJ databases">
        <title>Sequence of Gallionella enrichment culture.</title>
        <authorList>
            <person name="Poehlein A."/>
            <person name="Muehling M."/>
            <person name="Daniel R."/>
        </authorList>
    </citation>
    <scope>NUCLEOTIDE SEQUENCE</scope>
</reference>
<dbReference type="PANTHER" id="PTHR36573:SF1">
    <property type="entry name" value="INTERMEMBRANE PHOSPHOLIPID TRANSPORT SYSTEM BINDING PROTEIN MLAC"/>
    <property type="match status" value="1"/>
</dbReference>
<sequence length="251" mass="28068">MEPDNRCRIEATSNELMPEDLGGNSPASKVSVDNTHESELIMKKLAGLLATAVFAFSTLAIADTVGPDALIKNTASEVLEILKKDKDIQNGDTKKIVALTEEKIVPHFNFERMSQLALGRNWLKSNKAQQERFVPEFRNLLVRVYSSALAKYRNQTMQYMPLRAQPGDATVVVKTLIQQSGSQPVKVDYSLKKYDDEWKVVDVTIDNVSIVTSYRSQFDDIIQRDGMDALIQKLNDKNKQGETASADNKQG</sequence>
<name>A0A1J5PRV5_9ZZZZ</name>
<gene>
    <name evidence="1" type="primary">mlaC_10</name>
    <name evidence="1" type="ORF">GALL_444880</name>
</gene>
<dbReference type="PANTHER" id="PTHR36573">
    <property type="entry name" value="INTERMEMBRANE PHOSPHOLIPID TRANSPORT SYSTEM BINDING PROTEIN MLAC"/>
    <property type="match status" value="1"/>
</dbReference>
<comment type="caution">
    <text evidence="1">The sequence shown here is derived from an EMBL/GenBank/DDBJ whole genome shotgun (WGS) entry which is preliminary data.</text>
</comment>
<dbReference type="Gene3D" id="3.10.450.50">
    <property type="match status" value="1"/>
</dbReference>
<organism evidence="1">
    <name type="scientific">mine drainage metagenome</name>
    <dbReference type="NCBI Taxonomy" id="410659"/>
    <lineage>
        <taxon>unclassified sequences</taxon>
        <taxon>metagenomes</taxon>
        <taxon>ecological metagenomes</taxon>
    </lineage>
</organism>
<protein>
    <submittedName>
        <fullName evidence="1">Putative phospholipid-binding protein MlaC</fullName>
    </submittedName>
</protein>
<dbReference type="Gene3D" id="1.10.10.640">
    <property type="entry name" value="phospholipid-binding protein"/>
    <property type="match status" value="1"/>
</dbReference>
<evidence type="ECO:0000313" key="1">
    <source>
        <dbReference type="EMBL" id="OIQ73874.1"/>
    </source>
</evidence>
<dbReference type="EMBL" id="MLJW01002707">
    <property type="protein sequence ID" value="OIQ73874.1"/>
    <property type="molecule type" value="Genomic_DNA"/>
</dbReference>